<accession>A0A2A2LK39</accession>
<dbReference type="EMBL" id="LIAE01006660">
    <property type="protein sequence ID" value="PAV86529.1"/>
    <property type="molecule type" value="Genomic_DNA"/>
</dbReference>
<dbReference type="AlphaFoldDB" id="A0A2A2LK39"/>
<organism evidence="1 2">
    <name type="scientific">Diploscapter pachys</name>
    <dbReference type="NCBI Taxonomy" id="2018661"/>
    <lineage>
        <taxon>Eukaryota</taxon>
        <taxon>Metazoa</taxon>
        <taxon>Ecdysozoa</taxon>
        <taxon>Nematoda</taxon>
        <taxon>Chromadorea</taxon>
        <taxon>Rhabditida</taxon>
        <taxon>Rhabditina</taxon>
        <taxon>Rhabditomorpha</taxon>
        <taxon>Rhabditoidea</taxon>
        <taxon>Rhabditidae</taxon>
        <taxon>Diploscapter</taxon>
    </lineage>
</organism>
<evidence type="ECO:0000313" key="2">
    <source>
        <dbReference type="Proteomes" id="UP000218231"/>
    </source>
</evidence>
<protein>
    <submittedName>
        <fullName evidence="1">Uncharacterized protein</fullName>
    </submittedName>
</protein>
<proteinExistence type="predicted"/>
<comment type="caution">
    <text evidence="1">The sequence shown here is derived from an EMBL/GenBank/DDBJ whole genome shotgun (WGS) entry which is preliminary data.</text>
</comment>
<reference evidence="1 2" key="1">
    <citation type="journal article" date="2017" name="Curr. Biol.">
        <title>Genome architecture and evolution of a unichromosomal asexual nematode.</title>
        <authorList>
            <person name="Fradin H."/>
            <person name="Zegar C."/>
            <person name="Gutwein M."/>
            <person name="Lucas J."/>
            <person name="Kovtun M."/>
            <person name="Corcoran D."/>
            <person name="Baugh L.R."/>
            <person name="Kiontke K."/>
            <person name="Gunsalus K."/>
            <person name="Fitch D.H."/>
            <person name="Piano F."/>
        </authorList>
    </citation>
    <scope>NUCLEOTIDE SEQUENCE [LARGE SCALE GENOMIC DNA]</scope>
    <source>
        <strain evidence="1">PF1309</strain>
    </source>
</reference>
<gene>
    <name evidence="1" type="ORF">WR25_24261</name>
</gene>
<evidence type="ECO:0000313" key="1">
    <source>
        <dbReference type="EMBL" id="PAV86529.1"/>
    </source>
</evidence>
<keyword evidence="2" id="KW-1185">Reference proteome</keyword>
<name>A0A2A2LK39_9BILA</name>
<sequence length="270" mass="30470">MLPLASYMVYDGDSIFGSPLGSLFFYAQLRLFPFVSFTQTVTLVNLDNSSPTVLLINLRENLGNISTYFFLWWGSDQGSWITQITSTRNGPAAMTTYRPNGDTEFVGDFSFTEISGAASFKIFDGPPLKQMNNSLYIYRPDMNMESYWPVRLDGVLNTYLAENSTVTVDFEYGKDTNDKSRFNFLVSNTRVNFDNSSKGGSLIVTINDVDIHNNIFMKQQISLNSSKSDIELLVNASGYSMEIGYIESPNHNSDFYFQFEFGKPTIFGPE</sequence>
<dbReference type="Proteomes" id="UP000218231">
    <property type="component" value="Unassembled WGS sequence"/>
</dbReference>